<dbReference type="Pfam" id="PF01263">
    <property type="entry name" value="Aldose_epim"/>
    <property type="match status" value="1"/>
</dbReference>
<dbReference type="PIRSF" id="PIRSF016020">
    <property type="entry name" value="PHexose_mutarotase"/>
    <property type="match status" value="1"/>
</dbReference>
<dbReference type="Gene3D" id="2.70.98.10">
    <property type="match status" value="1"/>
</dbReference>
<dbReference type="PANTHER" id="PTHR11122:SF58">
    <property type="entry name" value="GLUCOSE-6-PHOSPHATE 1-EPIMERASE"/>
    <property type="match status" value="1"/>
</dbReference>
<comment type="similarity">
    <text evidence="2 5">Belongs to the glucose-6-phosphate 1-epimerase family.</text>
</comment>
<evidence type="ECO:0000313" key="8">
    <source>
        <dbReference type="Proteomes" id="UP000001357"/>
    </source>
</evidence>
<evidence type="ECO:0000256" key="5">
    <source>
        <dbReference type="PIRNR" id="PIRNR016020"/>
    </source>
</evidence>
<dbReference type="STRING" id="81824.A9UX39"/>
<feature type="active site" evidence="6">
    <location>
        <position position="236"/>
    </location>
</feature>
<dbReference type="GO" id="GO:0005737">
    <property type="term" value="C:cytoplasm"/>
    <property type="evidence" value="ECO:0000318"/>
    <property type="project" value="GO_Central"/>
</dbReference>
<dbReference type="InterPro" id="IPR014718">
    <property type="entry name" value="GH-type_carb-bd"/>
</dbReference>
<gene>
    <name evidence="7" type="ORF">MONBRDRAFT_16468</name>
</gene>
<dbReference type="OMA" id="FAMMLKC"/>
<evidence type="ECO:0000256" key="4">
    <source>
        <dbReference type="ARBA" id="ARBA00023235"/>
    </source>
</evidence>
<dbReference type="GO" id="GO:0030246">
    <property type="term" value="F:carbohydrate binding"/>
    <property type="evidence" value="ECO:0007669"/>
    <property type="project" value="UniProtKB-UniRule"/>
</dbReference>
<evidence type="ECO:0000313" key="7">
    <source>
        <dbReference type="EMBL" id="EDQ90149.1"/>
    </source>
</evidence>
<dbReference type="SUPFAM" id="SSF74650">
    <property type="entry name" value="Galactose mutarotase-like"/>
    <property type="match status" value="1"/>
</dbReference>
<dbReference type="AlphaFoldDB" id="A9UX39"/>
<dbReference type="KEGG" id="mbr:MONBRDRAFT_16468"/>
<dbReference type="CDD" id="cd09020">
    <property type="entry name" value="D-hex-6-P-epi_like"/>
    <property type="match status" value="1"/>
</dbReference>
<keyword evidence="4 5" id="KW-0413">Isomerase</keyword>
<dbReference type="InterPro" id="IPR011013">
    <property type="entry name" value="Gal_mutarotase_sf_dom"/>
</dbReference>
<protein>
    <recommendedName>
        <fullName evidence="3 5">glucose-6-phosphate 1-epimerase</fullName>
        <ecNumber evidence="3 5">5.1.3.15</ecNumber>
    </recommendedName>
</protein>
<keyword evidence="8" id="KW-1185">Reference proteome</keyword>
<sequence>MEAIRVSGLDGSAIAVHLNGATVTEWKNQRSDNAFFVSERSEWQEGRPIRGGIPLAFPQFAGDGPLPNHGLARTLPWTVAEQATGYIQLCLQESAASRELWPYAFDATYSVTFNASSFSSVLEITNPHARAAGSAMQFQALQHTYYQLDAVTTLQLSGLEGRTFLDKLTGKSPKQAPMTPLTIQAETDAIFVPSQNPRPVLLQLEGAPVIWNPWIAKSAAMADFGDEEYQHMVCIEPGCVSQPVTLEPGATFRLEQHITLLVC</sequence>
<dbReference type="GeneID" id="5890115"/>
<feature type="active site" evidence="6">
    <location>
        <position position="143"/>
    </location>
</feature>
<dbReference type="RefSeq" id="XP_001744916.1">
    <property type="nucleotide sequence ID" value="XM_001744864.1"/>
</dbReference>
<name>A9UX39_MONBE</name>
<comment type="catalytic activity">
    <reaction evidence="1">
        <text>alpha-D-glucose 6-phosphate = beta-D-glucose 6-phosphate</text>
        <dbReference type="Rhea" id="RHEA:16249"/>
        <dbReference type="ChEBI" id="CHEBI:58225"/>
        <dbReference type="ChEBI" id="CHEBI:58247"/>
        <dbReference type="EC" id="5.1.3.15"/>
    </reaction>
</comment>
<dbReference type="EMBL" id="CH991548">
    <property type="protein sequence ID" value="EDQ90149.1"/>
    <property type="molecule type" value="Genomic_DNA"/>
</dbReference>
<dbReference type="InterPro" id="IPR008183">
    <property type="entry name" value="Aldose_1/G6P_1-epimerase"/>
</dbReference>
<dbReference type="InParanoid" id="A9UX39"/>
<dbReference type="Proteomes" id="UP000001357">
    <property type="component" value="Unassembled WGS sequence"/>
</dbReference>
<dbReference type="eggNOG" id="KOG1594">
    <property type="taxonomic scope" value="Eukaryota"/>
</dbReference>
<dbReference type="GO" id="GO:0047938">
    <property type="term" value="F:glucose-6-phosphate 1-epimerase activity"/>
    <property type="evidence" value="ECO:0000318"/>
    <property type="project" value="GO_Central"/>
</dbReference>
<dbReference type="EC" id="5.1.3.15" evidence="3 5"/>
<organism evidence="7 8">
    <name type="scientific">Monosiga brevicollis</name>
    <name type="common">Choanoflagellate</name>
    <dbReference type="NCBI Taxonomy" id="81824"/>
    <lineage>
        <taxon>Eukaryota</taxon>
        <taxon>Choanoflagellata</taxon>
        <taxon>Craspedida</taxon>
        <taxon>Salpingoecidae</taxon>
        <taxon>Monosiga</taxon>
    </lineage>
</organism>
<accession>A9UX39</accession>
<dbReference type="PANTHER" id="PTHR11122">
    <property type="entry name" value="APOSPORY-ASSOCIATED PROTEIN C-RELATED"/>
    <property type="match status" value="1"/>
</dbReference>
<evidence type="ECO:0000256" key="1">
    <source>
        <dbReference type="ARBA" id="ARBA00001096"/>
    </source>
</evidence>
<dbReference type="GO" id="GO:0005975">
    <property type="term" value="P:carbohydrate metabolic process"/>
    <property type="evidence" value="ECO:0007669"/>
    <property type="project" value="InterPro"/>
</dbReference>
<dbReference type="InterPro" id="IPR025532">
    <property type="entry name" value="G6P_1-epimerase"/>
</dbReference>
<evidence type="ECO:0000256" key="3">
    <source>
        <dbReference type="ARBA" id="ARBA00012083"/>
    </source>
</evidence>
<reference evidence="7 8" key="1">
    <citation type="journal article" date="2008" name="Nature">
        <title>The genome of the choanoflagellate Monosiga brevicollis and the origin of metazoans.</title>
        <authorList>
            <consortium name="JGI Sequencing"/>
            <person name="King N."/>
            <person name="Westbrook M.J."/>
            <person name="Young S.L."/>
            <person name="Kuo A."/>
            <person name="Abedin M."/>
            <person name="Chapman J."/>
            <person name="Fairclough S."/>
            <person name="Hellsten U."/>
            <person name="Isogai Y."/>
            <person name="Letunic I."/>
            <person name="Marr M."/>
            <person name="Pincus D."/>
            <person name="Putnam N."/>
            <person name="Rokas A."/>
            <person name="Wright K.J."/>
            <person name="Zuzow R."/>
            <person name="Dirks W."/>
            <person name="Good M."/>
            <person name="Goodstein D."/>
            <person name="Lemons D."/>
            <person name="Li W."/>
            <person name="Lyons J.B."/>
            <person name="Morris A."/>
            <person name="Nichols S."/>
            <person name="Richter D.J."/>
            <person name="Salamov A."/>
            <person name="Bork P."/>
            <person name="Lim W.A."/>
            <person name="Manning G."/>
            <person name="Miller W.T."/>
            <person name="McGinnis W."/>
            <person name="Shapiro H."/>
            <person name="Tjian R."/>
            <person name="Grigoriev I.V."/>
            <person name="Rokhsar D."/>
        </authorList>
    </citation>
    <scope>NUCLEOTIDE SEQUENCE [LARGE SCALE GENOMIC DNA]</scope>
    <source>
        <strain evidence="8">MX1 / ATCC 50154</strain>
    </source>
</reference>
<evidence type="ECO:0000256" key="6">
    <source>
        <dbReference type="PIRSR" id="PIRSR016020-1"/>
    </source>
</evidence>
<proteinExistence type="inferred from homology"/>
<evidence type="ECO:0000256" key="2">
    <source>
        <dbReference type="ARBA" id="ARBA00005866"/>
    </source>
</evidence>